<dbReference type="InterPro" id="IPR015399">
    <property type="entry name" value="DUF1977_DnaJ-like"/>
</dbReference>
<dbReference type="GO" id="GO:0005789">
    <property type="term" value="C:endoplasmic reticulum membrane"/>
    <property type="evidence" value="ECO:0007669"/>
    <property type="project" value="TreeGrafter"/>
</dbReference>
<evidence type="ECO:0000256" key="3">
    <source>
        <dbReference type="ARBA" id="ARBA00022989"/>
    </source>
</evidence>
<dbReference type="CDD" id="cd06257">
    <property type="entry name" value="DnaJ"/>
    <property type="match status" value="1"/>
</dbReference>
<feature type="domain" description="J" evidence="7">
    <location>
        <begin position="123"/>
        <end position="187"/>
    </location>
</feature>
<evidence type="ECO:0000256" key="1">
    <source>
        <dbReference type="ARBA" id="ARBA00004167"/>
    </source>
</evidence>
<protein>
    <recommendedName>
        <fullName evidence="7">J domain-containing protein</fullName>
    </recommendedName>
</protein>
<dbReference type="Pfam" id="PF00226">
    <property type="entry name" value="DnaJ"/>
    <property type="match status" value="1"/>
</dbReference>
<comment type="caution">
    <text evidence="8">The sequence shown here is derived from an EMBL/GenBank/DDBJ whole genome shotgun (WGS) entry which is preliminary data.</text>
</comment>
<dbReference type="AlphaFoldDB" id="A0A261Y4M0"/>
<dbReference type="SMART" id="SM00271">
    <property type="entry name" value="DnaJ"/>
    <property type="match status" value="1"/>
</dbReference>
<dbReference type="FunFam" id="1.10.287.110:FF:000070">
    <property type="entry name" value="Endoplasmic reticulum protein, putative"/>
    <property type="match status" value="1"/>
</dbReference>
<keyword evidence="2 6" id="KW-0812">Transmembrane</keyword>
<dbReference type="GO" id="GO:0071218">
    <property type="term" value="P:cellular response to misfolded protein"/>
    <property type="evidence" value="ECO:0007669"/>
    <property type="project" value="TreeGrafter"/>
</dbReference>
<dbReference type="PROSITE" id="PS50076">
    <property type="entry name" value="DNAJ_2"/>
    <property type="match status" value="1"/>
</dbReference>
<keyword evidence="9" id="KW-1185">Reference proteome</keyword>
<dbReference type="InterPro" id="IPR036869">
    <property type="entry name" value="J_dom_sf"/>
</dbReference>
<dbReference type="Proteomes" id="UP000242875">
    <property type="component" value="Unassembled WGS sequence"/>
</dbReference>
<evidence type="ECO:0000256" key="2">
    <source>
        <dbReference type="ARBA" id="ARBA00022692"/>
    </source>
</evidence>
<keyword evidence="3 6" id="KW-1133">Transmembrane helix</keyword>
<dbReference type="GO" id="GO:0030544">
    <property type="term" value="F:Hsp70 protein binding"/>
    <property type="evidence" value="ECO:0007669"/>
    <property type="project" value="TreeGrafter"/>
</dbReference>
<comment type="subcellular location">
    <subcellularLocation>
        <location evidence="1">Membrane</location>
        <topology evidence="1">Single-pass membrane protein</topology>
    </subcellularLocation>
</comment>
<feature type="transmembrane region" description="Helical" evidence="6">
    <location>
        <begin position="274"/>
        <end position="296"/>
    </location>
</feature>
<evidence type="ECO:0000313" key="8">
    <source>
        <dbReference type="EMBL" id="OZJ05543.1"/>
    </source>
</evidence>
<evidence type="ECO:0000256" key="5">
    <source>
        <dbReference type="SAM" id="MobiDB-lite"/>
    </source>
</evidence>
<dbReference type="OrthoDB" id="1507364at2759"/>
<evidence type="ECO:0000256" key="6">
    <source>
        <dbReference type="SAM" id="Phobius"/>
    </source>
</evidence>
<dbReference type="PANTHER" id="PTHR43908:SF3">
    <property type="entry name" value="AT29763P-RELATED"/>
    <property type="match status" value="1"/>
</dbReference>
<evidence type="ECO:0000313" key="9">
    <source>
        <dbReference type="Proteomes" id="UP000242875"/>
    </source>
</evidence>
<feature type="compositionally biased region" description="Polar residues" evidence="5">
    <location>
        <begin position="78"/>
        <end position="94"/>
    </location>
</feature>
<dbReference type="SUPFAM" id="SSF46565">
    <property type="entry name" value="Chaperone J-domain"/>
    <property type="match status" value="1"/>
</dbReference>
<keyword evidence="4 6" id="KW-0472">Membrane</keyword>
<gene>
    <name evidence="8" type="ORF">BZG36_01677</name>
</gene>
<name>A0A261Y4M0_9FUNG</name>
<sequence>MEVNKDEAERCLLIAQKHRDSGNIAAAIKFTRKSITLYPTDSAEALLQRLLDQDAKGGGASASSSSTNARTEKFSSAAGKSTSAQTSPSDGQNVKSREHRQMKREYTEEQVAAVKRIRACGSDYYKILGLEKTCTENEVRKAYRKLALQFHPDKNGAPGADEAFKMISKAFTVLSDTQKRAIFDAGGMDPEQRSAAAPGFSGMNGFSSARYGGGPMFADEVSPEDLFNMFFGGDFAGGGFQSATFMGPGFRTRTYTSAPRPRAAHQQRGNSSTWLSLVQILPLIILFFFSFASSLFGSDNSNDPGFSFKQTSTYNQFRQTPHHHVHYYINPNQFNSYVNTPRKLREFEKQVEMAFVQNLQHECRREERSRQILMQEAQGGLFGIGFDRAKWNQAREMKTPSCDRLRQEFGFRG</sequence>
<reference evidence="8 9" key="1">
    <citation type="journal article" date="2017" name="Mycologia">
        <title>Bifiguratus adelaidae, gen. et sp. nov., a new member of Mucoromycotina in endophytic and soil-dwelling habitats.</title>
        <authorList>
            <person name="Torres-Cruz T.J."/>
            <person name="Billingsley Tobias T.L."/>
            <person name="Almatruk M."/>
            <person name="Hesse C."/>
            <person name="Kuske C.R."/>
            <person name="Desiro A."/>
            <person name="Benucci G.M."/>
            <person name="Bonito G."/>
            <person name="Stajich J.E."/>
            <person name="Dunlap C."/>
            <person name="Arnold A.E."/>
            <person name="Porras-Alfaro A."/>
        </authorList>
    </citation>
    <scope>NUCLEOTIDE SEQUENCE [LARGE SCALE GENOMIC DNA]</scope>
    <source>
        <strain evidence="8 9">AZ0501</strain>
    </source>
</reference>
<evidence type="ECO:0000256" key="4">
    <source>
        <dbReference type="ARBA" id="ARBA00023136"/>
    </source>
</evidence>
<feature type="region of interest" description="Disordered" evidence="5">
    <location>
        <begin position="56"/>
        <end position="107"/>
    </location>
</feature>
<dbReference type="InterPro" id="IPR051100">
    <property type="entry name" value="DnaJ_subfamily_B/C"/>
</dbReference>
<dbReference type="PRINTS" id="PR00625">
    <property type="entry name" value="JDOMAIN"/>
</dbReference>
<proteinExistence type="predicted"/>
<dbReference type="Gene3D" id="1.10.287.110">
    <property type="entry name" value="DnaJ domain"/>
    <property type="match status" value="1"/>
</dbReference>
<accession>A0A261Y4M0</accession>
<dbReference type="PANTHER" id="PTHR43908">
    <property type="entry name" value="AT29763P-RELATED"/>
    <property type="match status" value="1"/>
</dbReference>
<evidence type="ECO:0000259" key="7">
    <source>
        <dbReference type="PROSITE" id="PS50076"/>
    </source>
</evidence>
<dbReference type="Pfam" id="PF09320">
    <property type="entry name" value="DUF1977"/>
    <property type="match status" value="1"/>
</dbReference>
<organism evidence="8 9">
    <name type="scientific">Bifiguratus adelaidae</name>
    <dbReference type="NCBI Taxonomy" id="1938954"/>
    <lineage>
        <taxon>Eukaryota</taxon>
        <taxon>Fungi</taxon>
        <taxon>Fungi incertae sedis</taxon>
        <taxon>Mucoromycota</taxon>
        <taxon>Mucoromycotina</taxon>
        <taxon>Endogonomycetes</taxon>
        <taxon>Endogonales</taxon>
        <taxon>Endogonales incertae sedis</taxon>
        <taxon>Bifiguratus</taxon>
    </lineage>
</organism>
<dbReference type="InterPro" id="IPR001623">
    <property type="entry name" value="DnaJ_domain"/>
</dbReference>
<dbReference type="EMBL" id="MVBO01000013">
    <property type="protein sequence ID" value="OZJ05543.1"/>
    <property type="molecule type" value="Genomic_DNA"/>
</dbReference>